<dbReference type="eggNOG" id="ENOG502SNPD">
    <property type="taxonomic scope" value="Eukaryota"/>
</dbReference>
<feature type="compositionally biased region" description="Basic and acidic residues" evidence="1">
    <location>
        <begin position="48"/>
        <end position="59"/>
    </location>
</feature>
<evidence type="ECO:0000313" key="4">
    <source>
        <dbReference type="Proteomes" id="UP000014480"/>
    </source>
</evidence>
<reference evidence="4" key="2">
    <citation type="journal article" date="2019" name="Mol. Plant Microbe Interact.">
        <title>Genome sequence resources for four phytopathogenic fungi from the Colletotrichum orbiculare species complex.</title>
        <authorList>
            <person name="Gan P."/>
            <person name="Tsushima A."/>
            <person name="Narusaka M."/>
            <person name="Narusaka Y."/>
            <person name="Takano Y."/>
            <person name="Kubo Y."/>
            <person name="Shirasu K."/>
        </authorList>
    </citation>
    <scope>GENOME REANNOTATION</scope>
    <source>
        <strain evidence="4">104-T / ATCC 96160 / CBS 514.97 / LARS 414 / MAFF 240422</strain>
    </source>
</reference>
<feature type="transmembrane region" description="Helical" evidence="2">
    <location>
        <begin position="195"/>
        <end position="225"/>
    </location>
</feature>
<keyword evidence="2" id="KW-0472">Membrane</keyword>
<feature type="transmembrane region" description="Helical" evidence="2">
    <location>
        <begin position="650"/>
        <end position="670"/>
    </location>
</feature>
<dbReference type="EMBL" id="AMCV02000002">
    <property type="protein sequence ID" value="TDZ25473.1"/>
    <property type="molecule type" value="Genomic_DNA"/>
</dbReference>
<comment type="caution">
    <text evidence="3">The sequence shown here is derived from an EMBL/GenBank/DDBJ whole genome shotgun (WGS) entry which is preliminary data.</text>
</comment>
<feature type="transmembrane region" description="Helical" evidence="2">
    <location>
        <begin position="99"/>
        <end position="124"/>
    </location>
</feature>
<feature type="compositionally biased region" description="Basic and acidic residues" evidence="1">
    <location>
        <begin position="1"/>
        <end position="26"/>
    </location>
</feature>
<dbReference type="Proteomes" id="UP000014480">
    <property type="component" value="Unassembled WGS sequence"/>
</dbReference>
<dbReference type="PANTHER" id="PTHR35394:SF5">
    <property type="entry name" value="DUF3176 DOMAIN-CONTAINING PROTEIN"/>
    <property type="match status" value="1"/>
</dbReference>
<dbReference type="STRING" id="1213857.N4V5C4"/>
<accession>N4V5C4</accession>
<organism evidence="3 4">
    <name type="scientific">Colletotrichum orbiculare (strain 104-T / ATCC 96160 / CBS 514.97 / LARS 414 / MAFF 240422)</name>
    <name type="common">Cucumber anthracnose fungus</name>
    <name type="synonym">Colletotrichum lagenarium</name>
    <dbReference type="NCBI Taxonomy" id="1213857"/>
    <lineage>
        <taxon>Eukaryota</taxon>
        <taxon>Fungi</taxon>
        <taxon>Dikarya</taxon>
        <taxon>Ascomycota</taxon>
        <taxon>Pezizomycotina</taxon>
        <taxon>Sordariomycetes</taxon>
        <taxon>Hypocreomycetidae</taxon>
        <taxon>Glomerellales</taxon>
        <taxon>Glomerellaceae</taxon>
        <taxon>Colletotrichum</taxon>
        <taxon>Colletotrichum orbiculare species complex</taxon>
    </lineage>
</organism>
<feature type="region of interest" description="Disordered" evidence="1">
    <location>
        <begin position="1"/>
        <end position="91"/>
    </location>
</feature>
<keyword evidence="4" id="KW-1185">Reference proteome</keyword>
<name>N4V5C4_COLOR</name>
<gene>
    <name evidence="3" type="ORF">Cob_v001494</name>
</gene>
<dbReference type="Pfam" id="PF11374">
    <property type="entry name" value="DUF3176"/>
    <property type="match status" value="1"/>
</dbReference>
<sequence>MSRPQRDWELEDRSPSHDFEQKHLEAASECSRTPTSPNPPWPFLDTDEDKRPPALDEVRLPPPSPTERPYRQQQQAEHHQHHQAPTTPRPSPARHVLRYWGLEILTVFVAVCLLAAIIALLAYYDGRYMPEWPFQINLNSAIAFLSTFLRAAIVAAVAEIIGQIKWTWFAEQTRPLNHMQDFDGASRSVLGSLKLLAVLTWNLGFTSSGLLAIGAAAVTVASLAVGPVTQQAVRTSTCPVLQRDANASLPAAHYVPGSSSYYRVGAGTYELEVDMKSTMIQGITDPRGRDSNVRVDCASGNCTWPDWGTGVTHATIGVCGSCIDTTGFVSEPGRGGNLTLPDRGAFVNVQAAKYMWVGYSNLTAYADRFTDDFATAAGVSLANFSVLAVSASPCATDNSTGTPRTTCPHAMSQSDDDAYFAHLGLDYVAASCVLYPCLKEYSGRYRNSTLEETLVRTTAATQNGAESAGSGVSTFAGYDNYTAVQSTCVLDNGTWYDSGNMSAALDVPGRTWANISSPGSGSGSGSGAAVTAVPNACLYKMEGIFFRALSGFLGGELLTGSCVYDAMQSGHINCYESWWLTPLWSDGNATVRSLSTAVDDFAWAVTNKLRMTGLGPDAHRGGDPDAHPLRPAVLGDVWASSTCAYFDSRYVALPVVLVALCALLLACIVAKNYADPDQPVWKGSVLPLLFFGLHDTLGPRVQGAAVPNRDGERLARNTTLFREESGRSAPELDRIQHESGRMWVRFHGGTDPGFLDLGGRKGDAEAGNAPLVPGGKKSSR</sequence>
<evidence type="ECO:0000313" key="3">
    <source>
        <dbReference type="EMBL" id="TDZ25473.1"/>
    </source>
</evidence>
<protein>
    <submittedName>
        <fullName evidence="3">Uncharacterized protein</fullName>
    </submittedName>
</protein>
<evidence type="ECO:0000256" key="1">
    <source>
        <dbReference type="SAM" id="MobiDB-lite"/>
    </source>
</evidence>
<keyword evidence="2" id="KW-0812">Transmembrane</keyword>
<feature type="region of interest" description="Disordered" evidence="1">
    <location>
        <begin position="754"/>
        <end position="780"/>
    </location>
</feature>
<feature type="transmembrane region" description="Helical" evidence="2">
    <location>
        <begin position="136"/>
        <end position="158"/>
    </location>
</feature>
<dbReference type="HOGENOM" id="CLU_015092_1_1_1"/>
<dbReference type="InterPro" id="IPR021514">
    <property type="entry name" value="DUF3176"/>
</dbReference>
<dbReference type="OrthoDB" id="5242705at2759"/>
<dbReference type="AlphaFoldDB" id="N4V5C4"/>
<proteinExistence type="predicted"/>
<keyword evidence="2" id="KW-1133">Transmembrane helix</keyword>
<reference evidence="4" key="1">
    <citation type="journal article" date="2013" name="New Phytol.">
        <title>Comparative genomic and transcriptomic analyses reveal the hemibiotrophic stage shift of Colletotrichum fungi.</title>
        <authorList>
            <person name="Gan P."/>
            <person name="Ikeda K."/>
            <person name="Irieda H."/>
            <person name="Narusaka M."/>
            <person name="O'Connell R.J."/>
            <person name="Narusaka Y."/>
            <person name="Takano Y."/>
            <person name="Kubo Y."/>
            <person name="Shirasu K."/>
        </authorList>
    </citation>
    <scope>NUCLEOTIDE SEQUENCE [LARGE SCALE GENOMIC DNA]</scope>
    <source>
        <strain evidence="4">104-T / ATCC 96160 / CBS 514.97 / LARS 414 / MAFF 240422</strain>
    </source>
</reference>
<dbReference type="PANTHER" id="PTHR35394">
    <property type="entry name" value="DUF3176 DOMAIN-CONTAINING PROTEIN"/>
    <property type="match status" value="1"/>
</dbReference>
<evidence type="ECO:0000256" key="2">
    <source>
        <dbReference type="SAM" id="Phobius"/>
    </source>
</evidence>